<comment type="caution">
    <text evidence="1">The sequence shown here is derived from an EMBL/GenBank/DDBJ whole genome shotgun (WGS) entry which is preliminary data.</text>
</comment>
<sequence length="79" mass="8634">MKRYHLTAVIWKEGRQYVSKCPELGVASYGGTPEKARAALEEALALYLANARKLGILKDIEPAITSAKRYTTPLDIAAA</sequence>
<protein>
    <recommendedName>
        <fullName evidence="3">HicB-like antitoxin of toxin-antitoxin system domain-containing protein</fullName>
    </recommendedName>
</protein>
<reference evidence="1 2" key="1">
    <citation type="journal article" date="2016" name="Nat. Commun.">
        <title>Thousands of microbial genomes shed light on interconnected biogeochemical processes in an aquifer system.</title>
        <authorList>
            <person name="Anantharaman K."/>
            <person name="Brown C.T."/>
            <person name="Hug L.A."/>
            <person name="Sharon I."/>
            <person name="Castelle C.J."/>
            <person name="Probst A.J."/>
            <person name="Thomas B.C."/>
            <person name="Singh A."/>
            <person name="Wilkins M.J."/>
            <person name="Karaoz U."/>
            <person name="Brodie E.L."/>
            <person name="Williams K.H."/>
            <person name="Hubbard S.S."/>
            <person name="Banfield J.F."/>
        </authorList>
    </citation>
    <scope>NUCLEOTIDE SEQUENCE [LARGE SCALE GENOMIC DNA]</scope>
</reference>
<gene>
    <name evidence="1" type="ORF">A2V91_00995</name>
</gene>
<dbReference type="Gene3D" id="3.30.160.250">
    <property type="match status" value="1"/>
</dbReference>
<proteinExistence type="predicted"/>
<evidence type="ECO:0000313" key="2">
    <source>
        <dbReference type="Proteomes" id="UP000179334"/>
    </source>
</evidence>
<evidence type="ECO:0008006" key="3">
    <source>
        <dbReference type="Google" id="ProtNLM"/>
    </source>
</evidence>
<accession>A0A1F6T6F1</accession>
<dbReference type="SUPFAM" id="SSF143100">
    <property type="entry name" value="TTHA1013/TTHA0281-like"/>
    <property type="match status" value="1"/>
</dbReference>
<dbReference type="Proteomes" id="UP000179334">
    <property type="component" value="Unassembled WGS sequence"/>
</dbReference>
<dbReference type="InterPro" id="IPR035069">
    <property type="entry name" value="TTHA1013/TTHA0281-like"/>
</dbReference>
<evidence type="ECO:0000313" key="1">
    <source>
        <dbReference type="EMBL" id="OGI40615.1"/>
    </source>
</evidence>
<name>A0A1F6T6F1_9PROT</name>
<dbReference type="AlphaFoldDB" id="A0A1F6T6F1"/>
<dbReference type="EMBL" id="MFSR01000021">
    <property type="protein sequence ID" value="OGI40615.1"/>
    <property type="molecule type" value="Genomic_DNA"/>
</dbReference>
<organism evidence="1 2">
    <name type="scientific">Candidatus Muproteobacteria bacterium RBG_16_64_10</name>
    <dbReference type="NCBI Taxonomy" id="1817757"/>
    <lineage>
        <taxon>Bacteria</taxon>
        <taxon>Pseudomonadati</taxon>
        <taxon>Pseudomonadota</taxon>
        <taxon>Candidatus Muproteobacteria</taxon>
    </lineage>
</organism>